<evidence type="ECO:0008006" key="3">
    <source>
        <dbReference type="Google" id="ProtNLM"/>
    </source>
</evidence>
<dbReference type="GeneID" id="92367984"/>
<comment type="caution">
    <text evidence="1">The sequence shown here is derived from an EMBL/GenBank/DDBJ whole genome shotgun (WGS) entry which is preliminary data.</text>
</comment>
<dbReference type="VEuPathDB" id="CryptoDB:cand_038000"/>
<proteinExistence type="predicted"/>
<protein>
    <recommendedName>
        <fullName evidence="3">Inositol-pentakisphosphate 2-kinase</fullName>
    </recommendedName>
</protein>
<evidence type="ECO:0000313" key="2">
    <source>
        <dbReference type="Proteomes" id="UP000186804"/>
    </source>
</evidence>
<gene>
    <name evidence="1" type="ORF">cand_038000</name>
</gene>
<name>A0A1J4MUY6_9CRYT</name>
<dbReference type="OrthoDB" id="339431at2759"/>
<dbReference type="Proteomes" id="UP000186804">
    <property type="component" value="Unassembled WGS sequence"/>
</dbReference>
<dbReference type="AlphaFoldDB" id="A0A1J4MUY6"/>
<reference evidence="1 2" key="1">
    <citation type="submission" date="2016-10" db="EMBL/GenBank/DDBJ databases">
        <title>Reductive evolution of mitochondrial metabolism and differential evolution of invasion-related proteins in Cryptosporidium.</title>
        <authorList>
            <person name="Liu S."/>
            <person name="Roellig D.M."/>
            <person name="Guo Y."/>
            <person name="Li N."/>
            <person name="Frace M.A."/>
            <person name="Tang K."/>
            <person name="Zhang L."/>
            <person name="Feng Y."/>
            <person name="Xiao L."/>
        </authorList>
    </citation>
    <scope>NUCLEOTIDE SEQUENCE [LARGE SCALE GENOMIC DNA]</scope>
    <source>
        <strain evidence="1">30847</strain>
    </source>
</reference>
<accession>A0A1J4MUY6</accession>
<evidence type="ECO:0000313" key="1">
    <source>
        <dbReference type="EMBL" id="OII77992.1"/>
    </source>
</evidence>
<sequence>MHFVFYTNSNLQVNLKYKKIDCFRQFKEHPTTSFSIITPQTSNLNLQSLEIRYYVLKIEKQPCNKVSDIISKITFHINCQYNSRLSNYCNKPIIPIISVKKTSFYFSWLEINLLKVCMGSEQICRKLDKRMMYTNYMHFKGMTSIIPALCVDQFMCKYFCIEFKPKCALPLVCPNINLYIDLYNTVLINIDAFGSHLNICNINNELLSIINFFEKMSDNLFLSQVTLQRVIKNKKLSLSNIYNPQNIYFSNNSDIISNELRKAIEISGNIFSNIRTENYDSYIKMISDVILNNRELTNNLLYYQVYCAGQQPLAYYIYIYLLENKILNNTFMDMVRTEKLDIMTLKDTLIADPHLLYDRCLVKMQRNFQIGLNILSNLINRKREYIFEANKWLSNFFLGRSICDCSMIVSLYCSYQYNLYLQLSNFKLWKIINISRNTSTDYNIYIWDRIVIIDISPKPENKIFHWKKQFVNIIYKLQLISFD</sequence>
<organism evidence="1 2">
    <name type="scientific">Cryptosporidium andersoni</name>
    <dbReference type="NCBI Taxonomy" id="117008"/>
    <lineage>
        <taxon>Eukaryota</taxon>
        <taxon>Sar</taxon>
        <taxon>Alveolata</taxon>
        <taxon>Apicomplexa</taxon>
        <taxon>Conoidasida</taxon>
        <taxon>Coccidia</taxon>
        <taxon>Eucoccidiorida</taxon>
        <taxon>Eimeriorina</taxon>
        <taxon>Cryptosporidiidae</taxon>
        <taxon>Cryptosporidium</taxon>
    </lineage>
</organism>
<dbReference type="RefSeq" id="XP_067069838.1">
    <property type="nucleotide sequence ID" value="XM_067214025.1"/>
</dbReference>
<dbReference type="EMBL" id="LRBS01000011">
    <property type="protein sequence ID" value="OII77992.1"/>
    <property type="molecule type" value="Genomic_DNA"/>
</dbReference>
<keyword evidence="2" id="KW-1185">Reference proteome</keyword>